<name>A0A8J3IR60_9CHLR</name>
<evidence type="ECO:0000313" key="2">
    <source>
        <dbReference type="EMBL" id="GHO97010.1"/>
    </source>
</evidence>
<organism evidence="2 3">
    <name type="scientific">Reticulibacter mediterranei</name>
    <dbReference type="NCBI Taxonomy" id="2778369"/>
    <lineage>
        <taxon>Bacteria</taxon>
        <taxon>Bacillati</taxon>
        <taxon>Chloroflexota</taxon>
        <taxon>Ktedonobacteria</taxon>
        <taxon>Ktedonobacterales</taxon>
        <taxon>Reticulibacteraceae</taxon>
        <taxon>Reticulibacter</taxon>
    </lineage>
</organism>
<keyword evidence="3" id="KW-1185">Reference proteome</keyword>
<comment type="caution">
    <text evidence="2">The sequence shown here is derived from an EMBL/GenBank/DDBJ whole genome shotgun (WGS) entry which is preliminary data.</text>
</comment>
<proteinExistence type="predicted"/>
<reference evidence="2" key="1">
    <citation type="submission" date="2020-10" db="EMBL/GenBank/DDBJ databases">
        <title>Taxonomic study of unclassified bacteria belonging to the class Ktedonobacteria.</title>
        <authorList>
            <person name="Yabe S."/>
            <person name="Wang C.M."/>
            <person name="Zheng Y."/>
            <person name="Sakai Y."/>
            <person name="Cavaletti L."/>
            <person name="Monciardini P."/>
            <person name="Donadio S."/>
        </authorList>
    </citation>
    <scope>NUCLEOTIDE SEQUENCE</scope>
    <source>
        <strain evidence="2">ID150040</strain>
    </source>
</reference>
<dbReference type="Pfam" id="PF13228">
    <property type="entry name" value="DUF4037"/>
    <property type="match status" value="1"/>
</dbReference>
<dbReference type="AlphaFoldDB" id="A0A8J3IR60"/>
<dbReference type="EMBL" id="BNJK01000001">
    <property type="protein sequence ID" value="GHO97010.1"/>
    <property type="molecule type" value="Genomic_DNA"/>
</dbReference>
<dbReference type="RefSeq" id="WP_220207598.1">
    <property type="nucleotide sequence ID" value="NZ_BNJK01000001.1"/>
</dbReference>
<sequence>MSTFIPGIELNRRFYEEAVRPLLSQHFPALSYAAALIGPGSDVLGFDTAMSMDHDWGPRLLIFLREQDTALIPSLDKILRTHLPHSFAGFPVNVMEAADEPGITQMQQTTKGEVNHRISLQTLQGFLQYRLAYGGEQPPTVADWLTFPSQELRSLTAGVVYHDEIGELTALRAQLAWYPHDVWLYLLACGWQRIGQEEHLMPRAGFAGDELGSALIGSRLVRDIMFLCFLLEKHYAPYPKWFGTAFKQLDGATALQPILWRAERAASWQERESALCEAYTQLAHMHNATGITHAMPETVSSFHDRPFRVIQGETFARALLEQITDPNVQRLRTRPLIGSIDHFSDSTDLHAIGHWRAVLRELYE</sequence>
<protein>
    <recommendedName>
        <fullName evidence="1">DUF4037 domain-containing protein</fullName>
    </recommendedName>
</protein>
<accession>A0A8J3IR60</accession>
<gene>
    <name evidence="2" type="ORF">KSF_070580</name>
</gene>
<evidence type="ECO:0000259" key="1">
    <source>
        <dbReference type="Pfam" id="PF13228"/>
    </source>
</evidence>
<dbReference type="InterPro" id="IPR025117">
    <property type="entry name" value="DUF4037"/>
</dbReference>
<dbReference type="Proteomes" id="UP000597444">
    <property type="component" value="Unassembled WGS sequence"/>
</dbReference>
<feature type="domain" description="DUF4037" evidence="1">
    <location>
        <begin position="144"/>
        <end position="242"/>
    </location>
</feature>
<evidence type="ECO:0000313" key="3">
    <source>
        <dbReference type="Proteomes" id="UP000597444"/>
    </source>
</evidence>